<dbReference type="InterPro" id="IPR036663">
    <property type="entry name" value="Fumarylacetoacetase_C_sf"/>
</dbReference>
<keyword evidence="1" id="KW-0456">Lyase</keyword>
<gene>
    <name evidence="3" type="ORF">LCGC14_0201910</name>
</gene>
<dbReference type="InterPro" id="IPR011234">
    <property type="entry name" value="Fumarylacetoacetase-like_C"/>
</dbReference>
<dbReference type="PANTHER" id="PTHR30143">
    <property type="entry name" value="ACID HYDRATASE"/>
    <property type="match status" value="1"/>
</dbReference>
<dbReference type="GO" id="GO:0005737">
    <property type="term" value="C:cytoplasm"/>
    <property type="evidence" value="ECO:0007669"/>
    <property type="project" value="TreeGrafter"/>
</dbReference>
<name>A0A0F9V008_9ZZZZ</name>
<dbReference type="SUPFAM" id="SSF56529">
    <property type="entry name" value="FAH"/>
    <property type="match status" value="1"/>
</dbReference>
<organism evidence="3">
    <name type="scientific">marine sediment metagenome</name>
    <dbReference type="NCBI Taxonomy" id="412755"/>
    <lineage>
        <taxon>unclassified sequences</taxon>
        <taxon>metagenomes</taxon>
        <taxon>ecological metagenomes</taxon>
    </lineage>
</organism>
<sequence>MNSIEFDADSAAKVLFKARQTRQPCESIAGPYGMDSLEKAQLAQQALLNMYRRAGQEQIGFKLGLTDFKAQKAMGLEQPLVGVLLQNWQYWDGDEVPFGQLNAPRVEAEVAFIFGQTLDDPELDEQGLLKGLAGVLPALEICDSAFQGWPRHLFDAVADNLSSGLFVLGANPIDPARVDFAGLKMSLYINNAIACEGSGTQCMGSPLAACLWLTRHLAAQGTPVQAGDILLSGALGPMQPASLGDSVRMDCGELGEVSCRFA</sequence>
<dbReference type="GO" id="GO:0008684">
    <property type="term" value="F:2-oxopent-4-enoate hydratase activity"/>
    <property type="evidence" value="ECO:0007669"/>
    <property type="project" value="TreeGrafter"/>
</dbReference>
<dbReference type="AlphaFoldDB" id="A0A0F9V008"/>
<evidence type="ECO:0000256" key="1">
    <source>
        <dbReference type="ARBA" id="ARBA00023239"/>
    </source>
</evidence>
<comment type="caution">
    <text evidence="3">The sequence shown here is derived from an EMBL/GenBank/DDBJ whole genome shotgun (WGS) entry which is preliminary data.</text>
</comment>
<reference evidence="3" key="1">
    <citation type="journal article" date="2015" name="Nature">
        <title>Complex archaea that bridge the gap between prokaryotes and eukaryotes.</title>
        <authorList>
            <person name="Spang A."/>
            <person name="Saw J.H."/>
            <person name="Jorgensen S.L."/>
            <person name="Zaremba-Niedzwiedzka K."/>
            <person name="Martijn J."/>
            <person name="Lind A.E."/>
            <person name="van Eijk R."/>
            <person name="Schleper C."/>
            <person name="Guy L."/>
            <person name="Ettema T.J."/>
        </authorList>
    </citation>
    <scope>NUCLEOTIDE SEQUENCE</scope>
</reference>
<accession>A0A0F9V008</accession>
<dbReference type="Gene3D" id="3.90.850.10">
    <property type="entry name" value="Fumarylacetoacetase-like, C-terminal domain"/>
    <property type="match status" value="1"/>
</dbReference>
<dbReference type="PANTHER" id="PTHR30143:SF0">
    <property type="entry name" value="2-KETO-4-PENTENOATE HYDRATASE"/>
    <property type="match status" value="1"/>
</dbReference>
<dbReference type="EMBL" id="LAZR01000089">
    <property type="protein sequence ID" value="KKN93102.1"/>
    <property type="molecule type" value="Genomic_DNA"/>
</dbReference>
<dbReference type="Pfam" id="PF01557">
    <property type="entry name" value="FAA_hydrolase"/>
    <property type="match status" value="1"/>
</dbReference>
<evidence type="ECO:0000259" key="2">
    <source>
        <dbReference type="Pfam" id="PF01557"/>
    </source>
</evidence>
<protein>
    <recommendedName>
        <fullName evidence="2">Fumarylacetoacetase-like C-terminal domain-containing protein</fullName>
    </recommendedName>
</protein>
<feature type="domain" description="Fumarylacetoacetase-like C-terminal" evidence="2">
    <location>
        <begin position="97"/>
        <end position="260"/>
    </location>
</feature>
<evidence type="ECO:0000313" key="3">
    <source>
        <dbReference type="EMBL" id="KKN93102.1"/>
    </source>
</evidence>
<proteinExistence type="predicted"/>
<dbReference type="InterPro" id="IPR050772">
    <property type="entry name" value="Hydratase-Decarb/MhpD_sf"/>
</dbReference>